<evidence type="ECO:0000313" key="2">
    <source>
        <dbReference type="EMBL" id="OAQ83657.1"/>
    </source>
</evidence>
<feature type="region of interest" description="Disordered" evidence="1">
    <location>
        <begin position="1"/>
        <end position="59"/>
    </location>
</feature>
<dbReference type="EMBL" id="LSBH01000002">
    <property type="protein sequence ID" value="OAQ83657.1"/>
    <property type="molecule type" value="Genomic_DNA"/>
</dbReference>
<sequence length="59" mass="6252">MSHDGQRRMSRLALDSTSAGRAVREAGAGRGRPHSSMESTGGWPGHSKGRFLQTGEVEG</sequence>
<accession>A0A179H085</accession>
<reference evidence="2 3" key="1">
    <citation type="submission" date="2016-01" db="EMBL/GenBank/DDBJ databases">
        <title>Biosynthesis of antibiotic leucinostatins and their inhibition on Phytophthora in bio-control Purpureocillium lilacinum.</title>
        <authorList>
            <person name="Wang G."/>
            <person name="Liu Z."/>
            <person name="Lin R."/>
            <person name="Li E."/>
            <person name="Mao Z."/>
            <person name="Ling J."/>
            <person name="Yin W."/>
            <person name="Xie B."/>
        </authorList>
    </citation>
    <scope>NUCLEOTIDE SEQUENCE [LARGE SCALE GENOMIC DNA]</scope>
    <source>
        <strain evidence="2">PLBJ-1</strain>
    </source>
</reference>
<proteinExistence type="predicted"/>
<comment type="caution">
    <text evidence="2">The sequence shown here is derived from an EMBL/GenBank/DDBJ whole genome shotgun (WGS) entry which is preliminary data.</text>
</comment>
<name>A0A179H085_PURLI</name>
<dbReference type="AlphaFoldDB" id="A0A179H085"/>
<evidence type="ECO:0000256" key="1">
    <source>
        <dbReference type="SAM" id="MobiDB-lite"/>
    </source>
</evidence>
<organism evidence="2 3">
    <name type="scientific">Purpureocillium lilacinum</name>
    <name type="common">Paecilomyces lilacinus</name>
    <dbReference type="NCBI Taxonomy" id="33203"/>
    <lineage>
        <taxon>Eukaryota</taxon>
        <taxon>Fungi</taxon>
        <taxon>Dikarya</taxon>
        <taxon>Ascomycota</taxon>
        <taxon>Pezizomycotina</taxon>
        <taxon>Sordariomycetes</taxon>
        <taxon>Hypocreomycetidae</taxon>
        <taxon>Hypocreales</taxon>
        <taxon>Ophiocordycipitaceae</taxon>
        <taxon>Purpureocillium</taxon>
    </lineage>
</organism>
<protein>
    <submittedName>
        <fullName evidence="2">Uncharacterized protein</fullName>
    </submittedName>
</protein>
<evidence type="ECO:0000313" key="3">
    <source>
        <dbReference type="Proteomes" id="UP000078240"/>
    </source>
</evidence>
<dbReference type="Proteomes" id="UP000078240">
    <property type="component" value="Unassembled WGS sequence"/>
</dbReference>
<gene>
    <name evidence="2" type="ORF">VFPBJ_02425</name>
</gene>